<keyword evidence="6 8" id="KW-1015">Disulfide bond</keyword>
<keyword evidence="2" id="KW-0964">Secreted</keyword>
<feature type="domain" description="EGF-like" evidence="9">
    <location>
        <begin position="2090"/>
        <end position="2130"/>
    </location>
</feature>
<dbReference type="PANTHER" id="PTHR24039:SF58">
    <property type="entry name" value="EGF-LIKE DOMAIN-CONTAINING PROTEIN"/>
    <property type="match status" value="1"/>
</dbReference>
<feature type="domain" description="EGF-like" evidence="9">
    <location>
        <begin position="456"/>
        <end position="500"/>
    </location>
</feature>
<dbReference type="GO" id="GO:0005509">
    <property type="term" value="F:calcium ion binding"/>
    <property type="evidence" value="ECO:0007669"/>
    <property type="project" value="InterPro"/>
</dbReference>
<dbReference type="PROSITE" id="PS50026">
    <property type="entry name" value="EGF_3"/>
    <property type="match status" value="21"/>
</dbReference>
<feature type="domain" description="EGF-like" evidence="9">
    <location>
        <begin position="1504"/>
        <end position="1542"/>
    </location>
</feature>
<keyword evidence="7" id="KW-0325">Glycoprotein</keyword>
<feature type="domain" description="EGF-like" evidence="9">
    <location>
        <begin position="227"/>
        <end position="271"/>
    </location>
</feature>
<keyword evidence="4" id="KW-0732">Signal</keyword>
<reference evidence="11" key="1">
    <citation type="submission" date="2022-11" db="UniProtKB">
        <authorList>
            <consortium name="WormBaseParasite"/>
        </authorList>
    </citation>
    <scope>IDENTIFICATION</scope>
</reference>
<name>A0A914C5P3_9BILA</name>
<dbReference type="InterPro" id="IPR001881">
    <property type="entry name" value="EGF-like_Ca-bd_dom"/>
</dbReference>
<dbReference type="WBParaSite" id="ACRNAN_Path_332.g1281.t1">
    <property type="protein sequence ID" value="ACRNAN_Path_332.g1281.t1"/>
    <property type="gene ID" value="ACRNAN_Path_332.g1281"/>
</dbReference>
<feature type="domain" description="EGF-like" evidence="9">
    <location>
        <begin position="74"/>
        <end position="120"/>
    </location>
</feature>
<dbReference type="SMART" id="SM00179">
    <property type="entry name" value="EGF_CA"/>
    <property type="match status" value="38"/>
</dbReference>
<dbReference type="PROSITE" id="PS00010">
    <property type="entry name" value="ASX_HYDROXYL"/>
    <property type="match status" value="17"/>
</dbReference>
<evidence type="ECO:0000256" key="1">
    <source>
        <dbReference type="ARBA" id="ARBA00004613"/>
    </source>
</evidence>
<feature type="domain" description="EGF-like" evidence="9">
    <location>
        <begin position="1016"/>
        <end position="1057"/>
    </location>
</feature>
<evidence type="ECO:0000256" key="4">
    <source>
        <dbReference type="ARBA" id="ARBA00022729"/>
    </source>
</evidence>
<dbReference type="PROSITE" id="PS01187">
    <property type="entry name" value="EGF_CA"/>
    <property type="match status" value="12"/>
</dbReference>
<dbReference type="PANTHER" id="PTHR24039">
    <property type="entry name" value="FIBRILLIN-RELATED"/>
    <property type="match status" value="1"/>
</dbReference>
<dbReference type="PROSITE" id="PS01186">
    <property type="entry name" value="EGF_2"/>
    <property type="match status" value="18"/>
</dbReference>
<dbReference type="SUPFAM" id="SSF57196">
    <property type="entry name" value="EGF/Laminin"/>
    <property type="match status" value="6"/>
</dbReference>
<feature type="domain" description="EGF-like" evidence="9">
    <location>
        <begin position="838"/>
        <end position="877"/>
    </location>
</feature>
<keyword evidence="3 8" id="KW-0245">EGF-like domain</keyword>
<dbReference type="SMART" id="SM00181">
    <property type="entry name" value="EGF"/>
    <property type="match status" value="51"/>
</dbReference>
<sequence>PYCGCPIGSVQRPSKAQKGGFTCEKMNSCHSCKHRCHKASKCTPPDYGNKLGYSCAPCDVKLGYSGSDGIFCDNIDECSDDNLNKCDRPRASCEDREPIYDQGLKYVCICGPGWRGDTNGGYKWRPCQGYQMKSGTINQCVDIDECRFNNPCDINANCVNEPGSFTCQCKEGFKGDGYTCEPDKEWWCTKCDEESTECVLGRDNQAYICKCRNGFQRISGNRYKCSNIPFCADPSLNDCDKTPDFATCEETPGSYKCHCNKGYGGDGKVCRPTDACEIDFPCARIAGTFCFNNNGKAICKCKPGFVRQVKNQNNFAAPCFDQNTAPVNNCSICENATSVCRPIVGGAPFMECVCREGYRRNAAGICVNINECLNPLDTTCDANAQCFDREPALHGVRYECRCNPGYTGKGTDECLEEGGRKACPLPHTHCLNVIGAYKCPCDDGFKLLKGTNICSNINECDENLAECPLMSRCIDLVPGYKCECLPGFKNVSKDGKVICENINECEVGMSFIEVKLEVNNETVAKSDYVSACDSENGTCQDTIGSYLCDCKIGFVKDIDNRRCLDVDECQNGQNKCNRQVEECENSIGSYKCNCKYGFVKNNDTGVCGDRDECADGSNKCNKHSVCSNLFGGYKCECEKGYKIQLGSHPLRPVCEREDVCASFPRICHPGKCISIDQPPFYKCQCPAAAIMLNSTKCVYPNYCDQDFPSPGNADCIKFMCLCKFGYTWNEPRWPLTIKSLKNRPPCSEINPCIESQPCADPLKCKRTGPNQYVCECPDGFELSNGECIDINECEGNKNQVACPENSKCENLIGSYKCTCKLGYTPKIGSSLTNPTCIDVNECEAGLDDCRSKNGTCVNNIGSYECPCAPGYRVQAPDYEFCRDINECKEGTSNCDKNAKCTNIPGSFYCTCNKGYMGEGENCYGIDYCNPAAPKHNCTETQLCVNLPGIGFNCTCKPGYEPTPKGCVDIDECLSLETNDCSKKGGEVRMKCINEPGIYSCVCPAGYVQMSPDKCVDINECEQKPSPCPAFESDVCTNTNGSFTCNCKDGYRKPKDCTDKTGCPCADIDECMKGMQRDGKNGPACGPDAKCENILGSFKCACSEGYEGDAYTTGCKIADACKFKNPCNQETENCISAGDKAVCKCKDGFLLTNSNKCQKNPCLVNNGGCGKTARCIPTPVEDIIKTVCRCKIGEELDSNHECVPIDVCKCPVKVPYGSPCKSTTRCNADHMLCVNYGSAGNCTCEPGYKISADGKECDDINECIEGVSDICTCSNGFLEKVTTGGVSGTHKACEDTATCFNLVGSYRCDCPRGQIEDHNHKCVKDFTCSREHFCNHDSNAFCADIDATHQYCKCDAGYMGMALERDGLCQKEDFCESAKRAVNGADVCKPNQMCVNREKKYECICKDGYEMINGDCIDINECTAGIAQCCATYICTNTIGSYTCSCPKGYRENVTDHRCDEIDECKEKTDTCDRVKEQCINLPGTFQCVCKTPQFKKSPERVCVDNDECATNQYECPEFSFCNNTFGGYECICARGFKPVTKDGKMICVDIDECTDMKNVCPAHSDCKNRIGSYECICHPPAIQHGLQDCVVNASCPECHRHAFCLKSAKKGGDVYNCTCNDGYSGDGVNSCENIDECKLGLAKCHQLADCIDLDPLYECRCRQPYEGDGKNVCKRGSDCEIRNDCPKEAKCEPVEEAVEGKWVTCICPTGFKFNPKTRICDDIDECAEKPPIGPCMSEPPGVKCINTQGSYTCQCPDGHKMNTDRTKCEVIDACQNGEGTVACNRFGAKCKTAKFPQLFECICPDGFEQDETKKVCIDIDECAKKLDKCDRPTTTCQNTAGSYKCMCNKGMNYVPENSTMCEDVNECVLGTHTCKPFSELCHNTIGSFVCNCSNGYIKKDKGCEIVSDCEKSIECGANAFCKMRPSKENPDKLVPECVCQDGYYGVNPKEFCDAVPDCEKDNQCPSNSKCVQTQVKDRNGRATFTCACAIGYRKLGSQCAPIHECADNPNICGPGAVCVEQDILYRCECPVGTMNTGIGQNKVTCEIPSCKSAKSPCYPDAICIDNAHGYTCRCKDGFRGPGTASLGCEEIDECKEYTPCSQYATCVNEPRGSFTCTCKAGYTGNGTICHDIDECKLNPKTACDKKAACHNTQGSYRCTCKDGYSGTGLPGQCQDIDECSDPRLNKCCSRTTTCFNLVGDFECRCLPGYEKAPNSSFSCVDTNECLNTTNPICGLHKCNNLPGDYNCQCNNGYKSVENGHGCVDIDECTDSHPCHVNADCANEPGGYKCTCKPDYEGDGTKNCAPKDKCTKPELNDCDKNTTNCKQIEHTSQYRCECKPGYKLPENANGHYSSCVDVNECVEGGANFEPTTEECVNTPGSFICICKVGYVRNSATNKCEDLDECSEDAAFVETQAKYKEASEKKQTLGDWKTWMVKPKNASSAYSICYNKAVTSGAYYWFTSSSDPLPFCKNTIYNPAGAFGGDERVKSWKGFECDCQPGNSRKTVKSGVRVTLTCEDEDVCKQLDCGRLGEGWICSREERTCVCDRSKGYVRRQLTDEPFCTKDECTEADNIQGPISVKKIEHRNLIRCNVTSKTWIPVPGYRFLRDNKTNELLDLQDIDECKENQNYCCDKKKAQCESHGGSNKCSMKCENYEGGATCYCDLDHKDVDIDRDTCQCKPKCAVNSAWYLKCDGQQIWCDMEKWKQLADAPTAPKGTVCSRLADDNGKYATYGNIVDLVTDLCEKKFYCALPSDKITDIRHLPAFNYEGKCIDVEAQISEVKCSFGEKPEFFKPIQPYAFCPFKNDMSTFPPQDPQYAKRVGLSSPLQCLPYGKKPCIKTVFFFSQNSVSMEDF</sequence>
<dbReference type="FunFam" id="2.10.25.10:FF:000014">
    <property type="entry name" value="Latent-transforming growth factor beta-binding protein 3"/>
    <property type="match status" value="3"/>
</dbReference>
<feature type="domain" description="EGF-like" evidence="9">
    <location>
        <begin position="142"/>
        <end position="181"/>
    </location>
</feature>
<organism evidence="10 11">
    <name type="scientific">Acrobeloides nanus</name>
    <dbReference type="NCBI Taxonomy" id="290746"/>
    <lineage>
        <taxon>Eukaryota</taxon>
        <taxon>Metazoa</taxon>
        <taxon>Ecdysozoa</taxon>
        <taxon>Nematoda</taxon>
        <taxon>Chromadorea</taxon>
        <taxon>Rhabditida</taxon>
        <taxon>Tylenchina</taxon>
        <taxon>Cephalobomorpha</taxon>
        <taxon>Cephaloboidea</taxon>
        <taxon>Cephalobidae</taxon>
        <taxon>Acrobeloides</taxon>
    </lineage>
</organism>
<feature type="domain" description="EGF-like" evidence="9">
    <location>
        <begin position="609"/>
        <end position="647"/>
    </location>
</feature>
<protein>
    <submittedName>
        <fullName evidence="11">EGF-like domain-containing protein</fullName>
    </submittedName>
</protein>
<evidence type="ECO:0000256" key="3">
    <source>
        <dbReference type="ARBA" id="ARBA00022536"/>
    </source>
</evidence>
<dbReference type="InterPro" id="IPR024731">
    <property type="entry name" value="NELL2-like_EGF"/>
</dbReference>
<evidence type="ECO:0000313" key="10">
    <source>
        <dbReference type="Proteomes" id="UP000887540"/>
    </source>
</evidence>
<dbReference type="InterPro" id="IPR049883">
    <property type="entry name" value="NOTCH1_EGF-like"/>
</dbReference>
<feature type="domain" description="EGF-like" evidence="9">
    <location>
        <begin position="1722"/>
        <end position="1769"/>
    </location>
</feature>
<dbReference type="Proteomes" id="UP000887540">
    <property type="component" value="Unplaced"/>
</dbReference>
<accession>A0A914C5P3</accession>
<keyword evidence="10" id="KW-1185">Reference proteome</keyword>
<dbReference type="GO" id="GO:0005576">
    <property type="term" value="C:extracellular region"/>
    <property type="evidence" value="ECO:0007669"/>
    <property type="project" value="UniProtKB-SubCell"/>
</dbReference>
<proteinExistence type="predicted"/>
<feature type="domain" description="EGF-like" evidence="9">
    <location>
        <begin position="883"/>
        <end position="923"/>
    </location>
</feature>
<dbReference type="InterPro" id="IPR000742">
    <property type="entry name" value="EGF"/>
</dbReference>
<evidence type="ECO:0000313" key="11">
    <source>
        <dbReference type="WBParaSite" id="ACRNAN_Path_332.g1281.t1"/>
    </source>
</evidence>
<evidence type="ECO:0000256" key="2">
    <source>
        <dbReference type="ARBA" id="ARBA00022525"/>
    </source>
</evidence>
<feature type="domain" description="EGF-like" evidence="9">
    <location>
        <begin position="1863"/>
        <end position="1904"/>
    </location>
</feature>
<feature type="domain" description="EGF-like" evidence="9">
    <location>
        <begin position="2131"/>
        <end position="2174"/>
    </location>
</feature>
<dbReference type="Pfam" id="PF12661">
    <property type="entry name" value="hEGF"/>
    <property type="match status" value="2"/>
</dbReference>
<dbReference type="CDD" id="cd00054">
    <property type="entry name" value="EGF_CA"/>
    <property type="match status" value="8"/>
</dbReference>
<evidence type="ECO:0000256" key="8">
    <source>
        <dbReference type="PROSITE-ProRule" id="PRU00076"/>
    </source>
</evidence>
<dbReference type="SUPFAM" id="SSF57184">
    <property type="entry name" value="Growth factor receptor domain"/>
    <property type="match status" value="11"/>
</dbReference>
<evidence type="ECO:0000256" key="5">
    <source>
        <dbReference type="ARBA" id="ARBA00022737"/>
    </source>
</evidence>
<feature type="disulfide bond" evidence="8">
    <location>
        <begin position="1027"/>
        <end position="1044"/>
    </location>
</feature>
<dbReference type="InterPro" id="IPR009030">
    <property type="entry name" value="Growth_fac_rcpt_cys_sf"/>
</dbReference>
<dbReference type="InterPro" id="IPR018097">
    <property type="entry name" value="EGF_Ca-bd_CS"/>
</dbReference>
<evidence type="ECO:0000256" key="6">
    <source>
        <dbReference type="ARBA" id="ARBA00023157"/>
    </source>
</evidence>
<dbReference type="FunFam" id="2.10.25.10:FF:000038">
    <property type="entry name" value="Fibrillin 2"/>
    <property type="match status" value="8"/>
</dbReference>
<feature type="domain" description="EGF-like" evidence="9">
    <location>
        <begin position="2264"/>
        <end position="2304"/>
    </location>
</feature>
<comment type="subcellular location">
    <subcellularLocation>
        <location evidence="1">Secreted</location>
    </subcellularLocation>
</comment>
<feature type="domain" description="EGF-like" evidence="9">
    <location>
        <begin position="1549"/>
        <end position="1590"/>
    </location>
</feature>
<dbReference type="Pfam" id="PF07645">
    <property type="entry name" value="EGF_CA"/>
    <property type="match status" value="23"/>
</dbReference>
<feature type="domain" description="EGF-like" evidence="9">
    <location>
        <begin position="368"/>
        <end position="415"/>
    </location>
</feature>
<dbReference type="Gene3D" id="2.10.25.10">
    <property type="entry name" value="Laminin"/>
    <property type="match status" value="35"/>
</dbReference>
<dbReference type="InterPro" id="IPR013032">
    <property type="entry name" value="EGF-like_CS"/>
</dbReference>
<dbReference type="Gene3D" id="2.90.20.10">
    <property type="entry name" value="Plasmodium vivax P25 domain"/>
    <property type="match status" value="1"/>
</dbReference>
<feature type="domain" description="EGF-like" evidence="9">
    <location>
        <begin position="789"/>
        <end position="829"/>
    </location>
</feature>
<evidence type="ECO:0000259" key="9">
    <source>
        <dbReference type="PROSITE" id="PS50026"/>
    </source>
</evidence>
<dbReference type="Pfam" id="PF12947">
    <property type="entry name" value="EGF_3"/>
    <property type="match status" value="5"/>
</dbReference>
<evidence type="ECO:0000256" key="7">
    <source>
        <dbReference type="ARBA" id="ARBA00023180"/>
    </source>
</evidence>
<keyword evidence="5" id="KW-0677">Repeat</keyword>
<feature type="domain" description="EGF-like" evidence="9">
    <location>
        <begin position="2046"/>
        <end position="2089"/>
    </location>
</feature>
<feature type="domain" description="EGF-like" evidence="9">
    <location>
        <begin position="1633"/>
        <end position="1674"/>
    </location>
</feature>
<comment type="caution">
    <text evidence="8">Lacks conserved residue(s) required for the propagation of feature annotation.</text>
</comment>
<feature type="domain" description="EGF-like" evidence="9">
    <location>
        <begin position="748"/>
        <end position="786"/>
    </location>
</feature>
<dbReference type="InterPro" id="IPR000152">
    <property type="entry name" value="EGF-type_Asp/Asn_hydroxyl_site"/>
</dbReference>
<feature type="domain" description="EGF-like" evidence="9">
    <location>
        <begin position="1066"/>
        <end position="1115"/>
    </location>
</feature>